<dbReference type="Proteomes" id="UP000182332">
    <property type="component" value="Unassembled WGS sequence"/>
</dbReference>
<proteinExistence type="predicted"/>
<name>A0A1I0ELL5_9PSED</name>
<evidence type="ECO:0000313" key="2">
    <source>
        <dbReference type="Proteomes" id="UP000182332"/>
    </source>
</evidence>
<dbReference type="AlphaFoldDB" id="A0A1I0ELL5"/>
<dbReference type="RefSeq" id="WP_074889443.1">
    <property type="nucleotide sequence ID" value="NZ_FOHW01000014.1"/>
</dbReference>
<organism evidence="1 2">
    <name type="scientific">Pseudomonas graminis</name>
    <dbReference type="NCBI Taxonomy" id="158627"/>
    <lineage>
        <taxon>Bacteria</taxon>
        <taxon>Pseudomonadati</taxon>
        <taxon>Pseudomonadota</taxon>
        <taxon>Gammaproteobacteria</taxon>
        <taxon>Pseudomonadales</taxon>
        <taxon>Pseudomonadaceae</taxon>
        <taxon>Pseudomonas</taxon>
    </lineage>
</organism>
<evidence type="ECO:0000313" key="1">
    <source>
        <dbReference type="EMBL" id="SET46130.1"/>
    </source>
</evidence>
<protein>
    <submittedName>
        <fullName evidence="1">Uncharacterized protein</fullName>
    </submittedName>
</protein>
<reference evidence="1 2" key="1">
    <citation type="submission" date="2016-10" db="EMBL/GenBank/DDBJ databases">
        <authorList>
            <person name="de Groot N.N."/>
        </authorList>
    </citation>
    <scope>NUCLEOTIDE SEQUENCE [LARGE SCALE GENOMIC DNA]</scope>
    <source>
        <strain evidence="1 2">DSM 11363</strain>
    </source>
</reference>
<sequence>MKAVKWIDDAVFVVEVEEGVYTLAQMREHGLLELFDVFRTVDEWDGIDLNTSPMLFCMWVARDPLKALFRRFLTADEVKMNERPILKNMLSFRWVSEGKYTADLIELTDLYSNIGATVLKSDLCPDKDFAIIESHEFCGLQGDTVKLQQRLRLFYHTGINWDESKKFTFPALKTPDALLLYRKEIPMVTTSEPQVKSGLELLEGDEEVLAKIYPVVSALYVEVLKLQGPDAGDRALLLFENAMLQINQFEDEIETVERESLMEVLYQLGERVGLSRDTEFLEQWRGDW</sequence>
<gene>
    <name evidence="1" type="ORF">SAMN05216197_11421</name>
</gene>
<dbReference type="EMBL" id="FOHW01000014">
    <property type="protein sequence ID" value="SET46130.1"/>
    <property type="molecule type" value="Genomic_DNA"/>
</dbReference>
<accession>A0A1I0ELL5</accession>